<keyword evidence="4" id="KW-1185">Reference proteome</keyword>
<sequence>MKLTVHDIKKLWEHGQAELVAGKEGLDHAVASYDMMEQPDIKPWIRGDTLLITTGYAIRNNKEKLLCLIRDLHEADAAALAIKTRFFDHFPEEALKLADELHFPLFFLNNALGFIETVYPVMVAIVEAKNGVEMQTRYQIGQVEKKELDRKFYFDLVQGRFEREEEAQIRANSLYWPMTPVRMLEICPRHLGREWFGEKKEKAEQVTEAFFRKQNYTYIMISFPEKTVILFCEPERILPFREALRNHIENLEKIIETALYIPVSDRIDGYLGMSEAARQISRLLQIAGKLSVKQKVLWREELKYEELLLEISRLPQVRSYVEERLYVLEEYDGQHGTNLLETLEVLLRNGGSKKQTAETLYLHRNTMMYRVKKMEEILKCDMGDFQTIQELAFICLMREYLTENKEER</sequence>
<dbReference type="InterPro" id="IPR012914">
    <property type="entry name" value="PucR_dom"/>
</dbReference>
<dbReference type="RefSeq" id="WP_186876549.1">
    <property type="nucleotide sequence ID" value="NZ_JACOPF010000003.1"/>
</dbReference>
<dbReference type="Pfam" id="PF13556">
    <property type="entry name" value="HTH_30"/>
    <property type="match status" value="1"/>
</dbReference>
<accession>A0A923RT22</accession>
<name>A0A923RT22_9FIRM</name>
<evidence type="ECO:0000259" key="2">
    <source>
        <dbReference type="Pfam" id="PF13556"/>
    </source>
</evidence>
<gene>
    <name evidence="3" type="ORF">H8S37_13275</name>
</gene>
<dbReference type="InterPro" id="IPR025736">
    <property type="entry name" value="PucR_C-HTH_dom"/>
</dbReference>
<dbReference type="Pfam" id="PF07905">
    <property type="entry name" value="PucR"/>
    <property type="match status" value="1"/>
</dbReference>
<evidence type="ECO:0000313" key="3">
    <source>
        <dbReference type="EMBL" id="MBC5689882.1"/>
    </source>
</evidence>
<feature type="domain" description="Purine catabolism PurC-like" evidence="1">
    <location>
        <begin position="14"/>
        <end position="125"/>
    </location>
</feature>
<dbReference type="Gene3D" id="1.10.10.2840">
    <property type="entry name" value="PucR C-terminal helix-turn-helix domain"/>
    <property type="match status" value="1"/>
</dbReference>
<protein>
    <submittedName>
        <fullName evidence="3">PucR family transcriptional regulator</fullName>
    </submittedName>
</protein>
<feature type="domain" description="PucR C-terminal helix-turn-helix" evidence="2">
    <location>
        <begin position="339"/>
        <end position="394"/>
    </location>
</feature>
<dbReference type="PANTHER" id="PTHR33744">
    <property type="entry name" value="CARBOHYDRATE DIACID REGULATOR"/>
    <property type="match status" value="1"/>
</dbReference>
<evidence type="ECO:0000259" key="1">
    <source>
        <dbReference type="Pfam" id="PF07905"/>
    </source>
</evidence>
<comment type="caution">
    <text evidence="3">The sequence shown here is derived from an EMBL/GenBank/DDBJ whole genome shotgun (WGS) entry which is preliminary data.</text>
</comment>
<dbReference type="InterPro" id="IPR042070">
    <property type="entry name" value="PucR_C-HTH_sf"/>
</dbReference>
<dbReference type="InterPro" id="IPR051448">
    <property type="entry name" value="CdaR-like_regulators"/>
</dbReference>
<dbReference type="EMBL" id="JACOPF010000003">
    <property type="protein sequence ID" value="MBC5689882.1"/>
    <property type="molecule type" value="Genomic_DNA"/>
</dbReference>
<dbReference type="PANTHER" id="PTHR33744:SF15">
    <property type="entry name" value="CARBOHYDRATE DIACID REGULATOR"/>
    <property type="match status" value="1"/>
</dbReference>
<proteinExistence type="predicted"/>
<evidence type="ECO:0000313" key="4">
    <source>
        <dbReference type="Proteomes" id="UP000652477"/>
    </source>
</evidence>
<reference evidence="3" key="1">
    <citation type="submission" date="2020-08" db="EMBL/GenBank/DDBJ databases">
        <title>Genome public.</title>
        <authorList>
            <person name="Liu C."/>
            <person name="Sun Q."/>
        </authorList>
    </citation>
    <scope>NUCLEOTIDE SEQUENCE</scope>
    <source>
        <strain evidence="3">NSJ-55</strain>
    </source>
</reference>
<dbReference type="AlphaFoldDB" id="A0A923RT22"/>
<dbReference type="Proteomes" id="UP000652477">
    <property type="component" value="Unassembled WGS sequence"/>
</dbReference>
<organism evidence="3 4">
    <name type="scientific">Mediterraneibacter hominis</name>
    <dbReference type="NCBI Taxonomy" id="2763054"/>
    <lineage>
        <taxon>Bacteria</taxon>
        <taxon>Bacillati</taxon>
        <taxon>Bacillota</taxon>
        <taxon>Clostridia</taxon>
        <taxon>Lachnospirales</taxon>
        <taxon>Lachnospiraceae</taxon>
        <taxon>Mediterraneibacter</taxon>
    </lineage>
</organism>